<keyword evidence="9" id="KW-0732">Signal</keyword>
<keyword evidence="4 8" id="KW-0812">Transmembrane</keyword>
<keyword evidence="5 8" id="KW-1133">Transmembrane helix</keyword>
<dbReference type="InterPro" id="IPR006686">
    <property type="entry name" value="MscS_channel_CS"/>
</dbReference>
<gene>
    <name evidence="12" type="ORF">GCM10011316_11870</name>
</gene>
<evidence type="ECO:0000256" key="8">
    <source>
        <dbReference type="SAM" id="Phobius"/>
    </source>
</evidence>
<protein>
    <recommendedName>
        <fullName evidence="14">MscS family membrane protein</fullName>
    </recommendedName>
</protein>
<evidence type="ECO:0000256" key="4">
    <source>
        <dbReference type="ARBA" id="ARBA00022692"/>
    </source>
</evidence>
<dbReference type="SUPFAM" id="SSF50182">
    <property type="entry name" value="Sm-like ribonucleoproteins"/>
    <property type="match status" value="1"/>
</dbReference>
<dbReference type="Gene3D" id="1.10.287.1260">
    <property type="match status" value="1"/>
</dbReference>
<evidence type="ECO:0000256" key="6">
    <source>
        <dbReference type="ARBA" id="ARBA00023136"/>
    </source>
</evidence>
<feature type="signal peptide" evidence="9">
    <location>
        <begin position="1"/>
        <end position="27"/>
    </location>
</feature>
<dbReference type="Proteomes" id="UP000605148">
    <property type="component" value="Unassembled WGS sequence"/>
</dbReference>
<dbReference type="PANTHER" id="PTHR30566:SF5">
    <property type="entry name" value="MECHANOSENSITIVE ION CHANNEL PROTEIN 1, MITOCHONDRIAL-RELATED"/>
    <property type="match status" value="1"/>
</dbReference>
<keyword evidence="13" id="KW-1185">Reference proteome</keyword>
<evidence type="ECO:0000256" key="5">
    <source>
        <dbReference type="ARBA" id="ARBA00022989"/>
    </source>
</evidence>
<dbReference type="GO" id="GO:0005886">
    <property type="term" value="C:plasma membrane"/>
    <property type="evidence" value="ECO:0007669"/>
    <property type="project" value="UniProtKB-SubCell"/>
</dbReference>
<keyword evidence="3" id="KW-1003">Cell membrane</keyword>
<feature type="transmembrane region" description="Helical" evidence="8">
    <location>
        <begin position="563"/>
        <end position="582"/>
    </location>
</feature>
<accession>A0A916WXH4</accession>
<feature type="transmembrane region" description="Helical" evidence="8">
    <location>
        <begin position="491"/>
        <end position="514"/>
    </location>
</feature>
<feature type="domain" description="Mechanosensitive ion channel MscS" evidence="10">
    <location>
        <begin position="586"/>
        <end position="651"/>
    </location>
</feature>
<feature type="transmembrane region" description="Helical" evidence="8">
    <location>
        <begin position="455"/>
        <end position="479"/>
    </location>
</feature>
<dbReference type="Gene3D" id="2.30.30.60">
    <property type="match status" value="1"/>
</dbReference>
<dbReference type="InterPro" id="IPR011014">
    <property type="entry name" value="MscS_channel_TM-2"/>
</dbReference>
<dbReference type="InterPro" id="IPR011066">
    <property type="entry name" value="MscS_channel_C_sf"/>
</dbReference>
<organism evidence="12 13">
    <name type="scientific">Roseibium aquae</name>
    <dbReference type="NCBI Taxonomy" id="1323746"/>
    <lineage>
        <taxon>Bacteria</taxon>
        <taxon>Pseudomonadati</taxon>
        <taxon>Pseudomonadota</taxon>
        <taxon>Alphaproteobacteria</taxon>
        <taxon>Hyphomicrobiales</taxon>
        <taxon>Stappiaceae</taxon>
        <taxon>Roseibium</taxon>
    </lineage>
</organism>
<feature type="region of interest" description="Disordered" evidence="7">
    <location>
        <begin position="795"/>
        <end position="846"/>
    </location>
</feature>
<dbReference type="GO" id="GO:0008381">
    <property type="term" value="F:mechanosensitive monoatomic ion channel activity"/>
    <property type="evidence" value="ECO:0007669"/>
    <property type="project" value="UniProtKB-ARBA"/>
</dbReference>
<evidence type="ECO:0000256" key="9">
    <source>
        <dbReference type="SAM" id="SignalP"/>
    </source>
</evidence>
<dbReference type="Pfam" id="PF00924">
    <property type="entry name" value="MS_channel_2nd"/>
    <property type="match status" value="1"/>
</dbReference>
<dbReference type="Pfam" id="PF21082">
    <property type="entry name" value="MS_channel_3rd"/>
    <property type="match status" value="1"/>
</dbReference>
<dbReference type="AlphaFoldDB" id="A0A916WXH4"/>
<dbReference type="Gene3D" id="3.30.70.100">
    <property type="match status" value="1"/>
</dbReference>
<dbReference type="SUPFAM" id="SSF82861">
    <property type="entry name" value="Mechanosensitive channel protein MscS (YggB), transmembrane region"/>
    <property type="match status" value="1"/>
</dbReference>
<comment type="subcellular location">
    <subcellularLocation>
        <location evidence="1">Cell membrane</location>
        <topology evidence="1">Multi-pass membrane protein</topology>
    </subcellularLocation>
</comment>
<evidence type="ECO:0000256" key="2">
    <source>
        <dbReference type="ARBA" id="ARBA00008017"/>
    </source>
</evidence>
<dbReference type="SUPFAM" id="SSF82689">
    <property type="entry name" value="Mechanosensitive channel protein MscS (YggB), C-terminal domain"/>
    <property type="match status" value="1"/>
</dbReference>
<dbReference type="PANTHER" id="PTHR30566">
    <property type="entry name" value="YNAI-RELATED MECHANOSENSITIVE ION CHANNEL"/>
    <property type="match status" value="1"/>
</dbReference>
<proteinExistence type="inferred from homology"/>
<evidence type="ECO:0000259" key="11">
    <source>
        <dbReference type="Pfam" id="PF21082"/>
    </source>
</evidence>
<reference evidence="12" key="1">
    <citation type="journal article" date="2014" name="Int. J. Syst. Evol. Microbiol.">
        <title>Complete genome sequence of Corynebacterium casei LMG S-19264T (=DSM 44701T), isolated from a smear-ripened cheese.</title>
        <authorList>
            <consortium name="US DOE Joint Genome Institute (JGI-PGF)"/>
            <person name="Walter F."/>
            <person name="Albersmeier A."/>
            <person name="Kalinowski J."/>
            <person name="Ruckert C."/>
        </authorList>
    </citation>
    <scope>NUCLEOTIDE SEQUENCE</scope>
    <source>
        <strain evidence="12">CGMCC 1.12426</strain>
    </source>
</reference>
<dbReference type="InterPro" id="IPR049278">
    <property type="entry name" value="MS_channel_C"/>
</dbReference>
<reference evidence="12" key="2">
    <citation type="submission" date="2020-09" db="EMBL/GenBank/DDBJ databases">
        <authorList>
            <person name="Sun Q."/>
            <person name="Zhou Y."/>
        </authorList>
    </citation>
    <scope>NUCLEOTIDE SEQUENCE</scope>
    <source>
        <strain evidence="12">CGMCC 1.12426</strain>
    </source>
</reference>
<evidence type="ECO:0008006" key="14">
    <source>
        <dbReference type="Google" id="ProtNLM"/>
    </source>
</evidence>
<feature type="domain" description="Mechanosensitive ion channel MscS C-terminal" evidence="11">
    <location>
        <begin position="658"/>
        <end position="738"/>
    </location>
</feature>
<feature type="chain" id="PRO_5037001330" description="MscS family membrane protein" evidence="9">
    <location>
        <begin position="28"/>
        <end position="846"/>
    </location>
</feature>
<evidence type="ECO:0000313" key="13">
    <source>
        <dbReference type="Proteomes" id="UP000605148"/>
    </source>
</evidence>
<dbReference type="InterPro" id="IPR006685">
    <property type="entry name" value="MscS_channel_2nd"/>
</dbReference>
<evidence type="ECO:0000256" key="7">
    <source>
        <dbReference type="SAM" id="MobiDB-lite"/>
    </source>
</evidence>
<keyword evidence="6 8" id="KW-0472">Membrane</keyword>
<dbReference type="EMBL" id="BMFA01000003">
    <property type="protein sequence ID" value="GGB41547.1"/>
    <property type="molecule type" value="Genomic_DNA"/>
</dbReference>
<evidence type="ECO:0000313" key="12">
    <source>
        <dbReference type="EMBL" id="GGB41547.1"/>
    </source>
</evidence>
<dbReference type="InterPro" id="IPR010920">
    <property type="entry name" value="LSM_dom_sf"/>
</dbReference>
<comment type="similarity">
    <text evidence="2">Belongs to the MscS (TC 1.A.23) family.</text>
</comment>
<feature type="transmembrane region" description="Helical" evidence="8">
    <location>
        <begin position="535"/>
        <end position="557"/>
    </location>
</feature>
<evidence type="ECO:0000256" key="1">
    <source>
        <dbReference type="ARBA" id="ARBA00004651"/>
    </source>
</evidence>
<evidence type="ECO:0000256" key="3">
    <source>
        <dbReference type="ARBA" id="ARBA00022475"/>
    </source>
</evidence>
<name>A0A916WXH4_9HYPH</name>
<comment type="caution">
    <text evidence="12">The sequence shown here is derived from an EMBL/GenBank/DDBJ whole genome shotgun (WGS) entry which is preliminary data.</text>
</comment>
<dbReference type="PROSITE" id="PS01246">
    <property type="entry name" value="UPF0003"/>
    <property type="match status" value="1"/>
</dbReference>
<sequence length="846" mass="92504">MQTAIPPIVFALSMAWIVAAVPSGVLAQTPSQAPSPLNPAQTGSPRDSLQSFLRNTDALIALWRSNAPVHEQRLFLRAAVESFDFENSPYAASTSEQIERILLAREIIARTIVPPASAIPGPEEVARDGLTSWTLPGTDLRMERVGSGRDEGDFKFDTGTIGELELDYRRAAELPRLDGQTDLYQEYMNRPDAHGITSDAIATRLQSAGTSSPRETLEAFMFNVNAAYEIAMSAERALDAVPPQISIEDARAAQAVADDHLYQATSVFDLSQIPPVLRKDTGVEAALLLKEVLDRIPLPRLDAVPDAADLANLEPGQGYRWRLPGTRIEIERMQSGPNAENYLFDSATVSGLLESYKALEDLPYRSGSELTLSDFRSSNVTPGFYRFYITTPGYLVPSTHVIGELLEHLPAWVNVLISGQTLWQWAGLFLTGGTLFLVCWLTFRGFDTLSQRFPGATTAWLGIFAPVVSAYFVGVAARFVDDDINFTGVELGYLLFTSGVLELALYIWAVWRLFGAIGTTILASSTISSRGFDASLVRLLSGILAVAASIGVGAFGLERLGVDIVPLLAGLGVGGLAVALAIRPTLENLISGLILFSDKPVRVGDFCTFGGMSGTVEDVGIRSTQIRATDRTLISVPNAKFVDMELINWARCDKMLISTVVGLRYETSDDQLRYVLVKIREMMHAHPMIDKETIRVRFNSYGASSLDVSLRVYALTRDWNEFHAIKEDVFLRIKTIIEGSGTGFAFPSQTLYMAKDDGLDEDLGRAADAEVARWRDEGCLPFPRLSPARMDALQDTLDYPPQGSNEWAQKHAREEQAAEPLSTAPEAAAPHSIGEEDQDGGRPRTT</sequence>
<feature type="transmembrane region" description="Helical" evidence="8">
    <location>
        <begin position="422"/>
        <end position="443"/>
    </location>
</feature>
<evidence type="ECO:0000259" key="10">
    <source>
        <dbReference type="Pfam" id="PF00924"/>
    </source>
</evidence>
<dbReference type="InterPro" id="IPR023408">
    <property type="entry name" value="MscS_beta-dom_sf"/>
</dbReference>